<keyword evidence="5 10" id="KW-0805">Transcription regulation</keyword>
<keyword evidence="6 10" id="KW-0804">Transcription</keyword>
<dbReference type="GO" id="GO:0009734">
    <property type="term" value="P:auxin-activated signaling pathway"/>
    <property type="evidence" value="ECO:0007669"/>
    <property type="project" value="UniProtKB-UniRule"/>
</dbReference>
<dbReference type="InterPro" id="IPR033389">
    <property type="entry name" value="AUX/IAA_dom"/>
</dbReference>
<evidence type="ECO:0000256" key="2">
    <source>
        <dbReference type="ARBA" id="ARBA00006728"/>
    </source>
</evidence>
<dbReference type="AlphaFoldDB" id="A0AAV0K598"/>
<comment type="subunit">
    <text evidence="3 10">Homodimers and heterodimers.</text>
</comment>
<evidence type="ECO:0000256" key="6">
    <source>
        <dbReference type="ARBA" id="ARBA00023163"/>
    </source>
</evidence>
<dbReference type="PANTHER" id="PTHR31734">
    <property type="entry name" value="AUXIN-RESPONSIVE PROTEIN IAA17"/>
    <property type="match status" value="1"/>
</dbReference>
<keyword evidence="13" id="KW-1185">Reference proteome</keyword>
<feature type="non-terminal residue" evidence="12">
    <location>
        <position position="1"/>
    </location>
</feature>
<sequence length="296" mass="33533">VIINVVFCPMELQLGLSLPTAVTAAPFDLNGGAELQRKHYYDNNNNANKRGFDLAFPCTTTTTCKTESCDVDDASDIRSSPETITLPLFVWSANGGREENNLSHHGYIVERCTTSTKNRDRICRCDRSKCGRNEEKEDDDDDELQIVGWPPIRPWGRNKFEESNAIGRNIYENTIGCGLEEANNNYDGRDNNNNITRSIMSINGSRSSRFVKVKMEGVGIIRKINLSIYHSYPALIRSLLILFSKHCQNSSSDDDEDSGKKYTLMYQNKAGDWLTAGDVPWQKFIRSVQRIEILMR</sequence>
<dbReference type="GO" id="GO:0005634">
    <property type="term" value="C:nucleus"/>
    <property type="evidence" value="ECO:0007669"/>
    <property type="project" value="UniProtKB-SubCell"/>
</dbReference>
<accession>A0AAV0K598</accession>
<comment type="subcellular location">
    <subcellularLocation>
        <location evidence="1 10">Nucleus</location>
    </subcellularLocation>
</comment>
<evidence type="ECO:0000256" key="1">
    <source>
        <dbReference type="ARBA" id="ARBA00004123"/>
    </source>
</evidence>
<dbReference type="Gene3D" id="3.10.20.90">
    <property type="entry name" value="Phosphatidylinositol 3-kinase Catalytic Subunit, Chain A, domain 1"/>
    <property type="match status" value="1"/>
</dbReference>
<evidence type="ECO:0000256" key="3">
    <source>
        <dbReference type="ARBA" id="ARBA00011726"/>
    </source>
</evidence>
<evidence type="ECO:0000313" key="12">
    <source>
        <dbReference type="EMBL" id="CAI0416644.1"/>
    </source>
</evidence>
<evidence type="ECO:0000256" key="10">
    <source>
        <dbReference type="RuleBase" id="RU004549"/>
    </source>
</evidence>
<comment type="function">
    <text evidence="9">Aux/IAA proteins are short-lived transcriptional factors that function as repressors of early auxin response genes at low auxin concentrations. Repression is thought to result from the interaction with auxin response factors (ARFs), proteins that bind to the auxin-responsive promoter element (AuxRE). Formation of heterodimers with ARF proteins may alter their ability to modulate early auxin response genes expression.</text>
</comment>
<keyword evidence="7 10" id="KW-0539">Nucleus</keyword>
<keyword evidence="4 10" id="KW-0678">Repressor</keyword>
<dbReference type="EMBL" id="CAMGYJ010000005">
    <property type="protein sequence ID" value="CAI0416644.1"/>
    <property type="molecule type" value="Genomic_DNA"/>
</dbReference>
<dbReference type="SUPFAM" id="SSF54277">
    <property type="entry name" value="CAD &amp; PB1 domains"/>
    <property type="match status" value="1"/>
</dbReference>
<protein>
    <recommendedName>
        <fullName evidence="10">Auxin-responsive protein</fullName>
    </recommendedName>
</protein>
<proteinExistence type="inferred from homology"/>
<name>A0AAV0K598_9ROSI</name>
<dbReference type="PANTHER" id="PTHR31734:SF44">
    <property type="entry name" value="AUXIN-RESPONSIVE PROTEIN"/>
    <property type="match status" value="1"/>
</dbReference>
<evidence type="ECO:0000256" key="8">
    <source>
        <dbReference type="ARBA" id="ARBA00023294"/>
    </source>
</evidence>
<feature type="domain" description="PB1" evidence="11">
    <location>
        <begin position="208"/>
        <end position="296"/>
    </location>
</feature>
<dbReference type="GO" id="GO:0006355">
    <property type="term" value="P:regulation of DNA-templated transcription"/>
    <property type="evidence" value="ECO:0007669"/>
    <property type="project" value="InterPro"/>
</dbReference>
<evidence type="ECO:0000256" key="5">
    <source>
        <dbReference type="ARBA" id="ARBA00023015"/>
    </source>
</evidence>
<organism evidence="12 13">
    <name type="scientific">Linum tenue</name>
    <dbReference type="NCBI Taxonomy" id="586396"/>
    <lineage>
        <taxon>Eukaryota</taxon>
        <taxon>Viridiplantae</taxon>
        <taxon>Streptophyta</taxon>
        <taxon>Embryophyta</taxon>
        <taxon>Tracheophyta</taxon>
        <taxon>Spermatophyta</taxon>
        <taxon>Magnoliopsida</taxon>
        <taxon>eudicotyledons</taxon>
        <taxon>Gunneridae</taxon>
        <taxon>Pentapetalae</taxon>
        <taxon>rosids</taxon>
        <taxon>fabids</taxon>
        <taxon>Malpighiales</taxon>
        <taxon>Linaceae</taxon>
        <taxon>Linum</taxon>
    </lineage>
</organism>
<evidence type="ECO:0000313" key="13">
    <source>
        <dbReference type="Proteomes" id="UP001154282"/>
    </source>
</evidence>
<dbReference type="Pfam" id="PF02309">
    <property type="entry name" value="AUX_IAA"/>
    <property type="match status" value="1"/>
</dbReference>
<comment type="caution">
    <text evidence="12">The sequence shown here is derived from an EMBL/GenBank/DDBJ whole genome shotgun (WGS) entry which is preliminary data.</text>
</comment>
<dbReference type="InterPro" id="IPR003311">
    <property type="entry name" value="AUX_IAA"/>
</dbReference>
<gene>
    <name evidence="12" type="ORF">LITE_LOCUS17048</name>
</gene>
<evidence type="ECO:0000259" key="11">
    <source>
        <dbReference type="PROSITE" id="PS51745"/>
    </source>
</evidence>
<comment type="similarity">
    <text evidence="2 10">Belongs to the Aux/IAA family.</text>
</comment>
<dbReference type="InterPro" id="IPR053793">
    <property type="entry name" value="PB1-like"/>
</dbReference>
<evidence type="ECO:0000256" key="4">
    <source>
        <dbReference type="ARBA" id="ARBA00022491"/>
    </source>
</evidence>
<dbReference type="PROSITE" id="PS51745">
    <property type="entry name" value="PB1"/>
    <property type="match status" value="1"/>
</dbReference>
<dbReference type="Proteomes" id="UP001154282">
    <property type="component" value="Unassembled WGS sequence"/>
</dbReference>
<evidence type="ECO:0000256" key="7">
    <source>
        <dbReference type="ARBA" id="ARBA00023242"/>
    </source>
</evidence>
<reference evidence="12" key="1">
    <citation type="submission" date="2022-08" db="EMBL/GenBank/DDBJ databases">
        <authorList>
            <person name="Gutierrez-Valencia J."/>
        </authorList>
    </citation>
    <scope>NUCLEOTIDE SEQUENCE</scope>
</reference>
<keyword evidence="8 10" id="KW-0927">Auxin signaling pathway</keyword>
<evidence type="ECO:0000256" key="9">
    <source>
        <dbReference type="ARBA" id="ARBA00025283"/>
    </source>
</evidence>